<proteinExistence type="predicted"/>
<gene>
    <name evidence="5" type="ORF">BC793_111268</name>
</gene>
<dbReference type="Pfam" id="PF00392">
    <property type="entry name" value="GntR"/>
    <property type="match status" value="1"/>
</dbReference>
<feature type="domain" description="HTH gntR-type" evidence="4">
    <location>
        <begin position="11"/>
        <end position="79"/>
    </location>
</feature>
<keyword evidence="3" id="KW-0804">Transcription</keyword>
<dbReference type="PANTHER" id="PTHR38445">
    <property type="entry name" value="HTH-TYPE TRANSCRIPTIONAL REPRESSOR YTRA"/>
    <property type="match status" value="1"/>
</dbReference>
<keyword evidence="1" id="KW-0805">Transcription regulation</keyword>
<name>A0A316FDQ2_9ACTN</name>
<dbReference type="CDD" id="cd07377">
    <property type="entry name" value="WHTH_GntR"/>
    <property type="match status" value="1"/>
</dbReference>
<protein>
    <submittedName>
        <fullName evidence="5">GntR family transcriptional regulator</fullName>
    </submittedName>
</protein>
<accession>A0A316FDQ2</accession>
<dbReference type="InterPro" id="IPR036388">
    <property type="entry name" value="WH-like_DNA-bd_sf"/>
</dbReference>
<dbReference type="Gene3D" id="1.10.10.10">
    <property type="entry name" value="Winged helix-like DNA-binding domain superfamily/Winged helix DNA-binding domain"/>
    <property type="match status" value="1"/>
</dbReference>
<evidence type="ECO:0000313" key="5">
    <source>
        <dbReference type="EMBL" id="PWK45294.1"/>
    </source>
</evidence>
<dbReference type="GO" id="GO:0003700">
    <property type="term" value="F:DNA-binding transcription factor activity"/>
    <property type="evidence" value="ECO:0007669"/>
    <property type="project" value="InterPro"/>
</dbReference>
<sequence>MNITIDPASATPPYEQVRMRIAALAADGELAAGTRLPPVRRLADDLGLAVNTVARAYRELEQAGLVETRGRLGTVITAKAGNTSGQAQRAAHAYAARVRALGIPTEAALALVKAALEDQ</sequence>
<evidence type="ECO:0000313" key="6">
    <source>
        <dbReference type="Proteomes" id="UP000245697"/>
    </source>
</evidence>
<dbReference type="InterPro" id="IPR036390">
    <property type="entry name" value="WH_DNA-bd_sf"/>
</dbReference>
<dbReference type="RefSeq" id="WP_109596363.1">
    <property type="nucleotide sequence ID" value="NZ_BONA01000060.1"/>
</dbReference>
<dbReference type="PROSITE" id="PS50949">
    <property type="entry name" value="HTH_GNTR"/>
    <property type="match status" value="1"/>
</dbReference>
<dbReference type="InterPro" id="IPR000524">
    <property type="entry name" value="Tscrpt_reg_HTH_GntR"/>
</dbReference>
<dbReference type="SMART" id="SM00345">
    <property type="entry name" value="HTH_GNTR"/>
    <property type="match status" value="1"/>
</dbReference>
<comment type="caution">
    <text evidence="5">The sequence shown here is derived from an EMBL/GenBank/DDBJ whole genome shotgun (WGS) entry which is preliminary data.</text>
</comment>
<evidence type="ECO:0000256" key="2">
    <source>
        <dbReference type="ARBA" id="ARBA00023125"/>
    </source>
</evidence>
<evidence type="ECO:0000256" key="3">
    <source>
        <dbReference type="ARBA" id="ARBA00023163"/>
    </source>
</evidence>
<keyword evidence="6" id="KW-1185">Reference proteome</keyword>
<dbReference type="SUPFAM" id="SSF46785">
    <property type="entry name" value="Winged helix' DNA-binding domain"/>
    <property type="match status" value="1"/>
</dbReference>
<evidence type="ECO:0000259" key="4">
    <source>
        <dbReference type="PROSITE" id="PS50949"/>
    </source>
</evidence>
<dbReference type="EMBL" id="QGGR01000011">
    <property type="protein sequence ID" value="PWK45294.1"/>
    <property type="molecule type" value="Genomic_DNA"/>
</dbReference>
<dbReference type="OrthoDB" id="4307011at2"/>
<reference evidence="5 6" key="1">
    <citation type="submission" date="2018-05" db="EMBL/GenBank/DDBJ databases">
        <title>Genomic Encyclopedia of Archaeal and Bacterial Type Strains, Phase II (KMG-II): from individual species to whole genera.</title>
        <authorList>
            <person name="Goeker M."/>
        </authorList>
    </citation>
    <scope>NUCLEOTIDE SEQUENCE [LARGE SCALE GENOMIC DNA]</scope>
    <source>
        <strain evidence="5 6">DSM 45184</strain>
    </source>
</reference>
<dbReference type="Proteomes" id="UP000245697">
    <property type="component" value="Unassembled WGS sequence"/>
</dbReference>
<dbReference type="GO" id="GO:0003677">
    <property type="term" value="F:DNA binding"/>
    <property type="evidence" value="ECO:0007669"/>
    <property type="project" value="UniProtKB-KW"/>
</dbReference>
<evidence type="ECO:0000256" key="1">
    <source>
        <dbReference type="ARBA" id="ARBA00023015"/>
    </source>
</evidence>
<organism evidence="5 6">
    <name type="scientific">Actinoplanes xinjiangensis</name>
    <dbReference type="NCBI Taxonomy" id="512350"/>
    <lineage>
        <taxon>Bacteria</taxon>
        <taxon>Bacillati</taxon>
        <taxon>Actinomycetota</taxon>
        <taxon>Actinomycetes</taxon>
        <taxon>Micromonosporales</taxon>
        <taxon>Micromonosporaceae</taxon>
        <taxon>Actinoplanes</taxon>
    </lineage>
</organism>
<dbReference type="PANTHER" id="PTHR38445:SF9">
    <property type="entry name" value="HTH-TYPE TRANSCRIPTIONAL REPRESSOR YTRA"/>
    <property type="match status" value="1"/>
</dbReference>
<keyword evidence="2" id="KW-0238">DNA-binding</keyword>
<dbReference type="AlphaFoldDB" id="A0A316FDQ2"/>